<name>C9MUS8_9FUSO</name>
<feature type="transmembrane region" description="Helical" evidence="1">
    <location>
        <begin position="186"/>
        <end position="206"/>
    </location>
</feature>
<keyword evidence="1" id="KW-0472">Membrane</keyword>
<keyword evidence="1" id="KW-1133">Transmembrane helix</keyword>
<dbReference type="EMBL" id="ACVB02000006">
    <property type="protein sequence ID" value="EEX75698.1"/>
    <property type="molecule type" value="Genomic_DNA"/>
</dbReference>
<dbReference type="AlphaFoldDB" id="C9MUS8"/>
<feature type="transmembrane region" description="Helical" evidence="1">
    <location>
        <begin position="20"/>
        <end position="38"/>
    </location>
</feature>
<evidence type="ECO:0008006" key="4">
    <source>
        <dbReference type="Google" id="ProtNLM"/>
    </source>
</evidence>
<organism evidence="2 3">
    <name type="scientific">Leptotrichia hofstadii F0254</name>
    <dbReference type="NCBI Taxonomy" id="634994"/>
    <lineage>
        <taxon>Bacteria</taxon>
        <taxon>Fusobacteriati</taxon>
        <taxon>Fusobacteriota</taxon>
        <taxon>Fusobacteriia</taxon>
        <taxon>Fusobacteriales</taxon>
        <taxon>Leptotrichiaceae</taxon>
        <taxon>Leptotrichia</taxon>
    </lineage>
</organism>
<feature type="transmembrane region" description="Helical" evidence="1">
    <location>
        <begin position="44"/>
        <end position="66"/>
    </location>
</feature>
<comment type="caution">
    <text evidence="2">The sequence shown here is derived from an EMBL/GenBank/DDBJ whole genome shotgun (WGS) entry which is preliminary data.</text>
</comment>
<keyword evidence="1" id="KW-0812">Transmembrane</keyword>
<feature type="transmembrane region" description="Helical" evidence="1">
    <location>
        <begin position="212"/>
        <end position="231"/>
    </location>
</feature>
<dbReference type="Proteomes" id="UP000006233">
    <property type="component" value="Unassembled WGS sequence"/>
</dbReference>
<gene>
    <name evidence="2" type="ORF">GCWU000323_00297</name>
</gene>
<evidence type="ECO:0000256" key="1">
    <source>
        <dbReference type="SAM" id="Phobius"/>
    </source>
</evidence>
<accession>C9MUS8</accession>
<dbReference type="HOGENOM" id="CLU_926874_0_0_0"/>
<sequence length="300" mass="36268">MEINYMEIKYSKFEINMWDMFSLMMFLGHLLVGIDILFNEKEKAGIFFLAIGISYFIYRFLLVMIIKNKMKFDFSDYEVKIKGLFFEKTIAYNDIKTLTVRKNILGSYDILLNFDSSMNIYKYFCNLIIDVSIESNHKKSYIFCDIKNKDEILECLLEKIGYPKKEIREKVNGEKLYVKYSIFEKYYMMCFAVFFIIVIFSVGITWGYLNLMIKLFTIIILLLVVTVIRFFKKDYIMKRYNNYSISISEKKKEIYIMDDFFETDKKVIINYENTNFNSVKFNFYYFQNNVMPKNYKKYDN</sequence>
<evidence type="ECO:0000313" key="2">
    <source>
        <dbReference type="EMBL" id="EEX75698.1"/>
    </source>
</evidence>
<protein>
    <recommendedName>
        <fullName evidence="4">DUF304 domain-containing protein</fullName>
    </recommendedName>
</protein>
<proteinExistence type="predicted"/>
<evidence type="ECO:0000313" key="3">
    <source>
        <dbReference type="Proteomes" id="UP000006233"/>
    </source>
</evidence>
<dbReference type="STRING" id="634994.GCWU000323_00297"/>
<reference evidence="2 3" key="1">
    <citation type="submission" date="2009-09" db="EMBL/GenBank/DDBJ databases">
        <authorList>
            <person name="Weinstock G."/>
            <person name="Sodergren E."/>
            <person name="Clifton S."/>
            <person name="Fulton L."/>
            <person name="Fulton B."/>
            <person name="Courtney L."/>
            <person name="Fronick C."/>
            <person name="Harrison M."/>
            <person name="Strong C."/>
            <person name="Farmer C."/>
            <person name="Delahaunty K."/>
            <person name="Markovic C."/>
            <person name="Hall O."/>
            <person name="Minx P."/>
            <person name="Tomlinson C."/>
            <person name="Mitreva M."/>
            <person name="Nelson J."/>
            <person name="Hou S."/>
            <person name="Wollam A."/>
            <person name="Pepin K.H."/>
            <person name="Johnson M."/>
            <person name="Bhonagiri V."/>
            <person name="Nash W.E."/>
            <person name="Warren W."/>
            <person name="Chinwalla A."/>
            <person name="Mardis E.R."/>
            <person name="Wilson R.K."/>
        </authorList>
    </citation>
    <scope>NUCLEOTIDE SEQUENCE [LARGE SCALE GENOMIC DNA]</scope>
    <source>
        <strain evidence="2 3">F0254</strain>
    </source>
</reference>